<gene>
    <name evidence="2" type="ORF">Tco_0906400</name>
</gene>
<proteinExistence type="predicted"/>
<evidence type="ECO:0000313" key="2">
    <source>
        <dbReference type="EMBL" id="GJT26125.1"/>
    </source>
</evidence>
<evidence type="ECO:0000256" key="1">
    <source>
        <dbReference type="SAM" id="MobiDB-lite"/>
    </source>
</evidence>
<name>A0ABQ5CGD4_9ASTR</name>
<accession>A0ABQ5CGD4</accession>
<feature type="non-terminal residue" evidence="2">
    <location>
        <position position="314"/>
    </location>
</feature>
<reference evidence="2" key="1">
    <citation type="journal article" date="2022" name="Int. J. Mol. Sci.">
        <title>Draft Genome of Tanacetum Coccineum: Genomic Comparison of Closely Related Tanacetum-Family Plants.</title>
        <authorList>
            <person name="Yamashiro T."/>
            <person name="Shiraishi A."/>
            <person name="Nakayama K."/>
            <person name="Satake H."/>
        </authorList>
    </citation>
    <scope>NUCLEOTIDE SEQUENCE</scope>
</reference>
<protein>
    <submittedName>
        <fullName evidence="2">Uncharacterized protein</fullName>
    </submittedName>
</protein>
<dbReference type="Proteomes" id="UP001151760">
    <property type="component" value="Unassembled WGS sequence"/>
</dbReference>
<evidence type="ECO:0000313" key="3">
    <source>
        <dbReference type="Proteomes" id="UP001151760"/>
    </source>
</evidence>
<reference evidence="2" key="2">
    <citation type="submission" date="2022-01" db="EMBL/GenBank/DDBJ databases">
        <authorList>
            <person name="Yamashiro T."/>
            <person name="Shiraishi A."/>
            <person name="Satake H."/>
            <person name="Nakayama K."/>
        </authorList>
    </citation>
    <scope>NUCLEOTIDE SEQUENCE</scope>
</reference>
<dbReference type="EMBL" id="BQNB010014267">
    <property type="protein sequence ID" value="GJT26125.1"/>
    <property type="molecule type" value="Genomic_DNA"/>
</dbReference>
<organism evidence="2 3">
    <name type="scientific">Tanacetum coccineum</name>
    <dbReference type="NCBI Taxonomy" id="301880"/>
    <lineage>
        <taxon>Eukaryota</taxon>
        <taxon>Viridiplantae</taxon>
        <taxon>Streptophyta</taxon>
        <taxon>Embryophyta</taxon>
        <taxon>Tracheophyta</taxon>
        <taxon>Spermatophyta</taxon>
        <taxon>Magnoliopsida</taxon>
        <taxon>eudicotyledons</taxon>
        <taxon>Gunneridae</taxon>
        <taxon>Pentapetalae</taxon>
        <taxon>asterids</taxon>
        <taxon>campanulids</taxon>
        <taxon>Asterales</taxon>
        <taxon>Asteraceae</taxon>
        <taxon>Asteroideae</taxon>
        <taxon>Anthemideae</taxon>
        <taxon>Anthemidinae</taxon>
        <taxon>Tanacetum</taxon>
    </lineage>
</organism>
<feature type="region of interest" description="Disordered" evidence="1">
    <location>
        <begin position="228"/>
        <end position="256"/>
    </location>
</feature>
<sequence>MMLSCRTVLETLLGQFNTLQSFSRFKHKISKSSLAKDNLASALQALRRSRSIFTLAYVVDFQDSPDDEEDIRSSLVAKAYEWEEKEMSSDENEMVEVKVLMALADDESGVVGKESVRNADDTNMSIPNIERPWFSKAEGLVLPKHDTCRILPSGSQVHVIGSSVTDYNSAKEPTSVFSTPLPPLEKLVGAEPQTKPTTGTKTIKSILKDYSTRKAETSKDVVINETINTSAPTEGNKNVSASKRNSTPTGKLKNVKNEDDIPMSVCNIRKPIWYLDSRYSGHMTGVKSYLHKYVEQPGPKAVFGDDSRCITEGY</sequence>
<comment type="caution">
    <text evidence="2">The sequence shown here is derived from an EMBL/GenBank/DDBJ whole genome shotgun (WGS) entry which is preliminary data.</text>
</comment>
<feature type="compositionally biased region" description="Polar residues" evidence="1">
    <location>
        <begin position="228"/>
        <end position="249"/>
    </location>
</feature>
<keyword evidence="3" id="KW-1185">Reference proteome</keyword>